<protein>
    <submittedName>
        <fullName evidence="1">Outer envelope pore protein 16 chloroplastic-like</fullName>
    </submittedName>
</protein>
<proteinExistence type="predicted"/>
<sequence>MPVSSISGSVSSPQVDVVIDTGNPYLNLTVDGFLKIGTVAATRALAEDTYHIVRKSEYFSTSATTLLLK</sequence>
<keyword evidence="2" id="KW-1185">Reference proteome</keyword>
<name>A0A392PM37_9FABA</name>
<reference evidence="1 2" key="1">
    <citation type="journal article" date="2018" name="Front. Plant Sci.">
        <title>Red Clover (Trifolium pratense) and Zigzag Clover (T. medium) - A Picture of Genomic Similarities and Differences.</title>
        <authorList>
            <person name="Dluhosova J."/>
            <person name="Istvanek J."/>
            <person name="Nedelnik J."/>
            <person name="Repkova J."/>
        </authorList>
    </citation>
    <scope>NUCLEOTIDE SEQUENCE [LARGE SCALE GENOMIC DNA]</scope>
    <source>
        <strain evidence="2">cv. 10/8</strain>
        <tissue evidence="1">Leaf</tissue>
    </source>
</reference>
<evidence type="ECO:0000313" key="1">
    <source>
        <dbReference type="EMBL" id="MCI11955.1"/>
    </source>
</evidence>
<organism evidence="1 2">
    <name type="scientific">Trifolium medium</name>
    <dbReference type="NCBI Taxonomy" id="97028"/>
    <lineage>
        <taxon>Eukaryota</taxon>
        <taxon>Viridiplantae</taxon>
        <taxon>Streptophyta</taxon>
        <taxon>Embryophyta</taxon>
        <taxon>Tracheophyta</taxon>
        <taxon>Spermatophyta</taxon>
        <taxon>Magnoliopsida</taxon>
        <taxon>eudicotyledons</taxon>
        <taxon>Gunneridae</taxon>
        <taxon>Pentapetalae</taxon>
        <taxon>rosids</taxon>
        <taxon>fabids</taxon>
        <taxon>Fabales</taxon>
        <taxon>Fabaceae</taxon>
        <taxon>Papilionoideae</taxon>
        <taxon>50 kb inversion clade</taxon>
        <taxon>NPAAA clade</taxon>
        <taxon>Hologalegina</taxon>
        <taxon>IRL clade</taxon>
        <taxon>Trifolieae</taxon>
        <taxon>Trifolium</taxon>
    </lineage>
</organism>
<dbReference type="EMBL" id="LXQA010082186">
    <property type="protein sequence ID" value="MCI11955.1"/>
    <property type="molecule type" value="Genomic_DNA"/>
</dbReference>
<dbReference type="AlphaFoldDB" id="A0A392PM37"/>
<comment type="caution">
    <text evidence="1">The sequence shown here is derived from an EMBL/GenBank/DDBJ whole genome shotgun (WGS) entry which is preliminary data.</text>
</comment>
<evidence type="ECO:0000313" key="2">
    <source>
        <dbReference type="Proteomes" id="UP000265520"/>
    </source>
</evidence>
<accession>A0A392PM37</accession>
<dbReference type="Proteomes" id="UP000265520">
    <property type="component" value="Unassembled WGS sequence"/>
</dbReference>